<reference evidence="6 7" key="2">
    <citation type="journal article" date="2019" name="Vet. Microbiol.">
        <title>Genetic characterization of susceptible and multi-drug resistant Mannheimia haemolytica isolated from high-risk stocker calves prior to and after antimicrobial metaphylaxis.</title>
        <authorList>
            <person name="Snyder E.R."/>
            <person name="Alvarez-Narvaez S."/>
            <person name="Credille B.C."/>
        </authorList>
    </citation>
    <scope>NUCLEOTIDE SEQUENCE [LARGE SCALE GENOMIC DNA]</scope>
    <source>
        <strain evidence="4 6">UGA-R5-128-1</strain>
        <strain evidence="3 7">UGA-R7-163-1</strain>
    </source>
</reference>
<dbReference type="EMBL" id="VAJB01000001">
    <property type="protein sequence ID" value="TRB76348.1"/>
    <property type="molecule type" value="Genomic_DNA"/>
</dbReference>
<dbReference type="Proteomes" id="UP000318394">
    <property type="component" value="Unassembled WGS sequence"/>
</dbReference>
<dbReference type="Proteomes" id="UP000254802">
    <property type="component" value="Unassembled WGS sequence"/>
</dbReference>
<dbReference type="KEGG" id="mhay:VK67_03010"/>
<evidence type="ECO:0000313" key="6">
    <source>
        <dbReference type="Proteomes" id="UP000315164"/>
    </source>
</evidence>
<dbReference type="OrthoDB" id="5690715at2"/>
<proteinExistence type="predicted"/>
<evidence type="ECO:0000313" key="4">
    <source>
        <dbReference type="EMBL" id="TRB76348.1"/>
    </source>
</evidence>
<evidence type="ECO:0000313" key="7">
    <source>
        <dbReference type="Proteomes" id="UP000318394"/>
    </source>
</evidence>
<evidence type="ECO:0000256" key="1">
    <source>
        <dbReference type="SAM" id="SignalP"/>
    </source>
</evidence>
<name>A0A248ZX90_MANHA</name>
<feature type="signal peptide" evidence="1">
    <location>
        <begin position="1"/>
        <end position="18"/>
    </location>
</feature>
<gene>
    <name evidence="4" type="ORF">FEA53_00770</name>
    <name evidence="3" type="ORF">FEB89_00775</name>
    <name evidence="2" type="ORF">NCTC10638_04070</name>
</gene>
<dbReference type="EMBL" id="UGPN01000002">
    <property type="protein sequence ID" value="STY64876.1"/>
    <property type="molecule type" value="Genomic_DNA"/>
</dbReference>
<dbReference type="PROSITE" id="PS51257">
    <property type="entry name" value="PROKAR_LIPOPROTEIN"/>
    <property type="match status" value="1"/>
</dbReference>
<evidence type="ECO:0000313" key="5">
    <source>
        <dbReference type="Proteomes" id="UP000254802"/>
    </source>
</evidence>
<organism evidence="4 6">
    <name type="scientific">Mannheimia haemolytica</name>
    <name type="common">Pasteurella haemolytica</name>
    <dbReference type="NCBI Taxonomy" id="75985"/>
    <lineage>
        <taxon>Bacteria</taxon>
        <taxon>Pseudomonadati</taxon>
        <taxon>Pseudomonadota</taxon>
        <taxon>Gammaproteobacteria</taxon>
        <taxon>Pasteurellales</taxon>
        <taxon>Pasteurellaceae</taxon>
        <taxon>Mannheimia</taxon>
    </lineage>
</organism>
<dbReference type="EMBL" id="VAJI01000001">
    <property type="protein sequence ID" value="TRB40517.1"/>
    <property type="molecule type" value="Genomic_DNA"/>
</dbReference>
<sequence>MKKHHIIILTLASASVVACSSNTPVQVVNGDKNIDYSQPKTIYISETNTQPPALTKQEKIKPSNATALCFNGSYSTDIQNPCKKDGGVKQYFAHHHAN</sequence>
<dbReference type="RefSeq" id="WP_006249597.1">
    <property type="nucleotide sequence ID" value="NZ_CP011098.1"/>
</dbReference>
<protein>
    <recommendedName>
        <fullName evidence="8">DUF3761 domain-containing protein</fullName>
    </recommendedName>
</protein>
<dbReference type="GeneID" id="67368223"/>
<evidence type="ECO:0000313" key="3">
    <source>
        <dbReference type="EMBL" id="TRB40517.1"/>
    </source>
</evidence>
<reference evidence="2 5" key="1">
    <citation type="submission" date="2018-06" db="EMBL/GenBank/DDBJ databases">
        <authorList>
            <consortium name="Pathogen Informatics"/>
            <person name="Doyle S."/>
        </authorList>
    </citation>
    <scope>NUCLEOTIDE SEQUENCE [LARGE SCALE GENOMIC DNA]</scope>
    <source>
        <strain evidence="2 5">NCTC10638</strain>
    </source>
</reference>
<keyword evidence="7" id="KW-1185">Reference proteome</keyword>
<dbReference type="AlphaFoldDB" id="A0A248ZX90"/>
<evidence type="ECO:0008006" key="8">
    <source>
        <dbReference type="Google" id="ProtNLM"/>
    </source>
</evidence>
<evidence type="ECO:0000313" key="2">
    <source>
        <dbReference type="EMBL" id="STY64876.1"/>
    </source>
</evidence>
<accession>A0A248ZX90</accession>
<dbReference type="KEGG" id="mhaq:WC39_03010"/>
<keyword evidence="1" id="KW-0732">Signal</keyword>
<dbReference type="Proteomes" id="UP000315164">
    <property type="component" value="Unassembled WGS sequence"/>
</dbReference>
<feature type="chain" id="PRO_5044570274" description="DUF3761 domain-containing protein" evidence="1">
    <location>
        <begin position="19"/>
        <end position="98"/>
    </location>
</feature>